<feature type="region of interest" description="Disordered" evidence="2">
    <location>
        <begin position="910"/>
        <end position="952"/>
    </location>
</feature>
<evidence type="ECO:0000313" key="4">
    <source>
        <dbReference type="Proteomes" id="UP001303473"/>
    </source>
</evidence>
<gene>
    <name evidence="3" type="ORF">QBC46DRAFT_279743</name>
</gene>
<feature type="region of interest" description="Disordered" evidence="2">
    <location>
        <begin position="209"/>
        <end position="250"/>
    </location>
</feature>
<feature type="compositionally biased region" description="Low complexity" evidence="2">
    <location>
        <begin position="742"/>
        <end position="758"/>
    </location>
</feature>
<organism evidence="3 4">
    <name type="scientific">Diplogelasinospora grovesii</name>
    <dbReference type="NCBI Taxonomy" id="303347"/>
    <lineage>
        <taxon>Eukaryota</taxon>
        <taxon>Fungi</taxon>
        <taxon>Dikarya</taxon>
        <taxon>Ascomycota</taxon>
        <taxon>Pezizomycotina</taxon>
        <taxon>Sordariomycetes</taxon>
        <taxon>Sordariomycetidae</taxon>
        <taxon>Sordariales</taxon>
        <taxon>Diplogelasinosporaceae</taxon>
        <taxon>Diplogelasinospora</taxon>
    </lineage>
</organism>
<feature type="compositionally biased region" description="Polar residues" evidence="2">
    <location>
        <begin position="622"/>
        <end position="639"/>
    </location>
</feature>
<accession>A0AAN6NG29</accession>
<feature type="region of interest" description="Disordered" evidence="2">
    <location>
        <begin position="995"/>
        <end position="1031"/>
    </location>
</feature>
<feature type="region of interest" description="Disordered" evidence="2">
    <location>
        <begin position="281"/>
        <end position="318"/>
    </location>
</feature>
<dbReference type="Proteomes" id="UP001303473">
    <property type="component" value="Unassembled WGS sequence"/>
</dbReference>
<keyword evidence="4" id="KW-1185">Reference proteome</keyword>
<evidence type="ECO:0000256" key="1">
    <source>
        <dbReference type="SAM" id="Coils"/>
    </source>
</evidence>
<feature type="compositionally biased region" description="Basic and acidic residues" evidence="2">
    <location>
        <begin position="857"/>
        <end position="866"/>
    </location>
</feature>
<protein>
    <submittedName>
        <fullName evidence="3">Uncharacterized protein</fullName>
    </submittedName>
</protein>
<comment type="caution">
    <text evidence="3">The sequence shown here is derived from an EMBL/GenBank/DDBJ whole genome shotgun (WGS) entry which is preliminary data.</text>
</comment>
<feature type="region of interest" description="Disordered" evidence="2">
    <location>
        <begin position="387"/>
        <end position="407"/>
    </location>
</feature>
<dbReference type="AlphaFoldDB" id="A0AAN6NG29"/>
<feature type="coiled-coil region" evidence="1">
    <location>
        <begin position="545"/>
        <end position="572"/>
    </location>
</feature>
<sequence>MVQSSHRKRVKRLLRLLKELQKDDYVVTAPTLVEARHLLQISQRCVLVTIQTDPTSTFSFDCGHTFIPRFILSQLEAQKLTDRSSSRVCISPPLTFILLSLSGSAREQVFPTLFRWHCSAKHRTYFVFAYIKDNMARRSYTINELLNLRGTRIPIRLSALANHPELVRDSGSESSGSKPLIKHTDDSSGASEEILYKGNMNRRVARDVGREATQEPVREVNHEPPRQVEWKYRGRSDSEATASGPLSAPGEVWAQKSEGFQRFYKAVVSPTHVRVTAGGRIVPNTRAPGSPTSKRSKDSAAMEAQATTDKVAPQGKPLHGPVGMPQPLPILMPPYYPGYPTGIPPIHTPMSFVPFPFGAHMPPGATFAQPPVGPSNMAQIAADGTLKDTHNQKPGENRNERTTAPDVQERVKISPPEFFDYTRPFQYNGQWMCPLPAPFPGPMGNPVVPVQMVGPHLGLASPMPGHMMQPMPNGVNHMMASAPFTSYGSGVQGVPAFVNHNPPVNANLQPPAAPPISSIKLSEITKKQIASFKSSLKYHEDQLQYNKHQIDERDMQEKIQTLQEHIRRFETTLKSQLEYEAAVTARMNQGKDDKNAHAPNAEQVNFGPRQPASTPDFRASPGSKNIHTFVSESTGSQRQRAGRPRPGINSNIGEGGKAAFEFSPEHPRPSFNDLIKKSGLPNDVALAPVFQPRGYSSSRGGSEHSKEVQGESERRPLAAGGWKPSDRSVENQQSESHRSTMHSETSTSGDGHSHSSNSRTRPNLGVPYLLGTLPKGMNPRTAKDYDYVYTRPLTKDEVRARFLYWGQAPKHITQGLPKFDGKHFYPPSPVKERNVTPSRNVIDRRIPIGRPEVDYDFRMTKSDSDPFRPSTPVSKARPSKLVVASEGGCNNAAHIRVDSYDAQVYSASDHYQNGSRDANPQEAAPALRCRENSADAASTGSQDRRLEKPGTKLWQTVLKKGSTSSAVSSTTAHGFLPQYSGYAAASLSPSFNKNSTFMNRDSSPSKMSDPNDLSDGGALLTPVPDKRRENRPPIVTDFLEDQLANLSLGSPRHDNRSPAFNI</sequence>
<feature type="region of interest" description="Disordered" evidence="2">
    <location>
        <begin position="857"/>
        <end position="879"/>
    </location>
</feature>
<reference evidence="4" key="1">
    <citation type="journal article" date="2023" name="Mol. Phylogenet. Evol.">
        <title>Genome-scale phylogeny and comparative genomics of the fungal order Sordariales.</title>
        <authorList>
            <person name="Hensen N."/>
            <person name="Bonometti L."/>
            <person name="Westerberg I."/>
            <person name="Brannstrom I.O."/>
            <person name="Guillou S."/>
            <person name="Cros-Aarteil S."/>
            <person name="Calhoun S."/>
            <person name="Haridas S."/>
            <person name="Kuo A."/>
            <person name="Mondo S."/>
            <person name="Pangilinan J."/>
            <person name="Riley R."/>
            <person name="LaButti K."/>
            <person name="Andreopoulos B."/>
            <person name="Lipzen A."/>
            <person name="Chen C."/>
            <person name="Yan M."/>
            <person name="Daum C."/>
            <person name="Ng V."/>
            <person name="Clum A."/>
            <person name="Steindorff A."/>
            <person name="Ohm R.A."/>
            <person name="Martin F."/>
            <person name="Silar P."/>
            <person name="Natvig D.O."/>
            <person name="Lalanne C."/>
            <person name="Gautier V."/>
            <person name="Ament-Velasquez S.L."/>
            <person name="Kruys A."/>
            <person name="Hutchinson M.I."/>
            <person name="Powell A.J."/>
            <person name="Barry K."/>
            <person name="Miller A.N."/>
            <person name="Grigoriev I.V."/>
            <person name="Debuchy R."/>
            <person name="Gladieux P."/>
            <person name="Hiltunen Thoren M."/>
            <person name="Johannesson H."/>
        </authorList>
    </citation>
    <scope>NUCLEOTIDE SEQUENCE [LARGE SCALE GENOMIC DNA]</scope>
    <source>
        <strain evidence="4">CBS 340.73</strain>
    </source>
</reference>
<proteinExistence type="predicted"/>
<feature type="region of interest" description="Disordered" evidence="2">
    <location>
        <begin position="588"/>
        <end position="676"/>
    </location>
</feature>
<feature type="compositionally biased region" description="Polar residues" evidence="2">
    <location>
        <begin position="995"/>
        <end position="1008"/>
    </location>
</feature>
<feature type="compositionally biased region" description="Basic and acidic residues" evidence="2">
    <location>
        <begin position="209"/>
        <end position="238"/>
    </location>
</feature>
<feature type="region of interest" description="Disordered" evidence="2">
    <location>
        <begin position="167"/>
        <end position="193"/>
    </location>
</feature>
<evidence type="ECO:0000256" key="2">
    <source>
        <dbReference type="SAM" id="MobiDB-lite"/>
    </source>
</evidence>
<feature type="compositionally biased region" description="Basic and acidic residues" evidence="2">
    <location>
        <begin position="701"/>
        <end position="716"/>
    </location>
</feature>
<dbReference type="EMBL" id="MU853759">
    <property type="protein sequence ID" value="KAK3944489.1"/>
    <property type="molecule type" value="Genomic_DNA"/>
</dbReference>
<name>A0AAN6NG29_9PEZI</name>
<feature type="region of interest" description="Disordered" evidence="2">
    <location>
        <begin position="691"/>
        <end position="766"/>
    </location>
</feature>
<evidence type="ECO:0000313" key="3">
    <source>
        <dbReference type="EMBL" id="KAK3944489.1"/>
    </source>
</evidence>
<keyword evidence="1" id="KW-0175">Coiled coil</keyword>